<reference evidence="3 4" key="1">
    <citation type="journal article" date="2003" name="DNA Res.">
        <title>Structural analysis of four large plasmids harboring in a unicellular cyanobacterium, Synechocystis sp. PCC 6803.</title>
        <authorList>
            <person name="Kaneko T."/>
            <person name="Nakamura Y."/>
            <person name="Sasamoto S."/>
            <person name="Watanabe A."/>
            <person name="Kohara M."/>
            <person name="Matsumoto M."/>
            <person name="Shimpo S."/>
            <person name="Yamada M."/>
            <person name="Tabata S."/>
        </authorList>
    </citation>
    <scope>NUCLEOTIDE SEQUENCE [LARGE SCALE GENOMIC DNA]</scope>
    <source>
        <strain evidence="3">PCC 6803</strain>
        <strain evidence="4">PCC 6803 / Kazusa</strain>
        <plasmid evidence="4">Plasmid pSYSX</plasmid>
        <plasmid evidence="3">pSYSX</plasmid>
    </source>
</reference>
<feature type="domain" description="DUF2357" evidence="1">
    <location>
        <begin position="187"/>
        <end position="281"/>
    </location>
</feature>
<dbReference type="KEGG" id="syn:slr6072"/>
<evidence type="ECO:0000313" key="3">
    <source>
        <dbReference type="EMBL" id="BAD02129.1"/>
    </source>
</evidence>
<keyword evidence="3" id="KW-0614">Plasmid</keyword>
<sequence>MEGDVVQLIMKIYANLGTYLQNEPLQLLDAVLDSADRPILVLDNDEELSQTPGFLIPLEDKNSYEIGFPLVSISDWDSYQILCQKSSLKLQKNNEETSFKISIKDLILDSTQVNDESTHNRLNNELNNSYDRHTAETIAVFIGLFQGMRSGRRIKQIKFPLLNLPEYFHELSSEDARLPLVVSLDRRYELRHKLESITTKLRSQLNRTVEMIPLARIHEMDAYCLRDYVRRPGRNAIEKAGARQELLGIKRFQNFNTPENRFLKGFCELLHLECQEYSKNREAELLGQSINYFRQNETVQTVKRSVSLLDKPNYVLEQNPIYRSFYQAYLDYVHRLSDKEKLWSYRQRLCSDVIAVLLMTSFLYFQGSYASALSDLSILDNPLFGRYLENDSMPVIQCFLQNYVVSFQLNRSSSIRQGDWLLIIKQQKINSLEVKTLQIPIWIFWYRPSLKLINKNNFKRALYFYLCERPETNNYSQWITKIDHSLMIRLPDLKENNLQTIIIFLNDIFCKYLKEYFS</sequence>
<dbReference type="Proteomes" id="UP000001425">
    <property type="component" value="Plasmid pSYSX"/>
</dbReference>
<accession>Q6YRT2</accession>
<dbReference type="InParanoid" id="Q6YRT2"/>
<dbReference type="EMBL" id="AP006585">
    <property type="protein sequence ID" value="BAD02129.1"/>
    <property type="molecule type" value="Genomic_DNA"/>
</dbReference>
<keyword evidence="4" id="KW-1185">Reference proteome</keyword>
<evidence type="ECO:0000313" key="4">
    <source>
        <dbReference type="Proteomes" id="UP000001425"/>
    </source>
</evidence>
<evidence type="ECO:0000259" key="1">
    <source>
        <dbReference type="Pfam" id="PF09823"/>
    </source>
</evidence>
<dbReference type="EMBL" id="AP006585">
    <property type="protein sequence ID" value="BAD02070.1"/>
    <property type="molecule type" value="Genomic_DNA"/>
</dbReference>
<dbReference type="EnsemblBacteria" id="BAD02070">
    <property type="protein sequence ID" value="BAD02070"/>
    <property type="gene ID" value="BAD02070"/>
</dbReference>
<gene>
    <name evidence="2" type="ordered locus">slr6013</name>
    <name evidence="3" type="ordered locus">slr6072</name>
</gene>
<proteinExistence type="predicted"/>
<dbReference type="Pfam" id="PF09823">
    <property type="entry name" value="DUF2357"/>
    <property type="match status" value="1"/>
</dbReference>
<name>Q6YRT2_SYNY3</name>
<organism evidence="3 4">
    <name type="scientific">Synechocystis sp. (strain ATCC 27184 / PCC 6803 / Kazusa)</name>
    <dbReference type="NCBI Taxonomy" id="1111708"/>
    <lineage>
        <taxon>Bacteria</taxon>
        <taxon>Bacillati</taxon>
        <taxon>Cyanobacteriota</taxon>
        <taxon>Cyanophyceae</taxon>
        <taxon>Synechococcales</taxon>
        <taxon>Merismopediaceae</taxon>
        <taxon>Synechocystis</taxon>
    </lineage>
</organism>
<evidence type="ECO:0000313" key="2">
    <source>
        <dbReference type="EMBL" id="BAD02070.1"/>
    </source>
</evidence>
<dbReference type="EnsemblBacteria" id="BAD02129">
    <property type="protein sequence ID" value="BAD02129"/>
    <property type="gene ID" value="BAD02129"/>
</dbReference>
<geneLocation type="plasmid" evidence="3 4">
    <name>pSYSX</name>
</geneLocation>
<dbReference type="KEGG" id="syn:slr6013"/>
<protein>
    <submittedName>
        <fullName evidence="2">Slr6013 protein</fullName>
    </submittedName>
    <submittedName>
        <fullName evidence="3">Slr6072 protein</fullName>
    </submittedName>
</protein>
<dbReference type="InterPro" id="IPR018633">
    <property type="entry name" value="DUF2357"/>
</dbReference>
<dbReference type="AlphaFoldDB" id="Q6YRT2"/>